<accession>A0A8J2S750</accession>
<dbReference type="Proteomes" id="UP000789595">
    <property type="component" value="Unassembled WGS sequence"/>
</dbReference>
<feature type="region of interest" description="Disordered" evidence="4">
    <location>
        <begin position="403"/>
        <end position="492"/>
    </location>
</feature>
<dbReference type="AlphaFoldDB" id="A0A8J2S750"/>
<dbReference type="PANTHER" id="PTHR12858">
    <property type="entry name" value="RIBOSOME BIOGENESIS PROTEIN"/>
    <property type="match status" value="1"/>
</dbReference>
<feature type="region of interest" description="Disordered" evidence="4">
    <location>
        <begin position="920"/>
        <end position="1044"/>
    </location>
</feature>
<feature type="domain" description="Bms1-type G" evidence="5">
    <location>
        <begin position="77"/>
        <end position="238"/>
    </location>
</feature>
<feature type="compositionally biased region" description="Basic and acidic residues" evidence="4">
    <location>
        <begin position="57"/>
        <end position="69"/>
    </location>
</feature>
<dbReference type="EMBL" id="CAKKNE010000001">
    <property type="protein sequence ID" value="CAH0364401.1"/>
    <property type="molecule type" value="Genomic_DNA"/>
</dbReference>
<comment type="subcellular location">
    <subcellularLocation>
        <location evidence="1">Nucleus</location>
        <location evidence="1">Nucleolus</location>
    </subcellularLocation>
</comment>
<dbReference type="SMART" id="SM01362">
    <property type="entry name" value="DUF663"/>
    <property type="match status" value="1"/>
</dbReference>
<feature type="compositionally biased region" description="Basic and acidic residues" evidence="4">
    <location>
        <begin position="938"/>
        <end position="958"/>
    </location>
</feature>
<dbReference type="SUPFAM" id="SSF52540">
    <property type="entry name" value="P-loop containing nucleoside triphosphate hydrolases"/>
    <property type="match status" value="1"/>
</dbReference>
<dbReference type="GO" id="GO:0005730">
    <property type="term" value="C:nucleolus"/>
    <property type="evidence" value="ECO:0007669"/>
    <property type="project" value="UniProtKB-SubCell"/>
</dbReference>
<reference evidence="6" key="1">
    <citation type="submission" date="2021-11" db="EMBL/GenBank/DDBJ databases">
        <authorList>
            <consortium name="Genoscope - CEA"/>
            <person name="William W."/>
        </authorList>
    </citation>
    <scope>NUCLEOTIDE SEQUENCE</scope>
</reference>
<evidence type="ECO:0000313" key="6">
    <source>
        <dbReference type="EMBL" id="CAH0364401.1"/>
    </source>
</evidence>
<keyword evidence="2" id="KW-0690">Ribosome biogenesis</keyword>
<dbReference type="InterPro" id="IPR007034">
    <property type="entry name" value="BMS1_TSR1_C"/>
</dbReference>
<feature type="compositionally biased region" description="Basic residues" evidence="4">
    <location>
        <begin position="1015"/>
        <end position="1028"/>
    </location>
</feature>
<keyword evidence="3" id="KW-0539">Nucleus</keyword>
<organism evidence="6 7">
    <name type="scientific">Pelagomonas calceolata</name>
    <dbReference type="NCBI Taxonomy" id="35677"/>
    <lineage>
        <taxon>Eukaryota</taxon>
        <taxon>Sar</taxon>
        <taxon>Stramenopiles</taxon>
        <taxon>Ochrophyta</taxon>
        <taxon>Pelagophyceae</taxon>
        <taxon>Pelagomonadales</taxon>
        <taxon>Pelagomonadaceae</taxon>
        <taxon>Pelagomonas</taxon>
    </lineage>
</organism>
<feature type="compositionally biased region" description="Basic and acidic residues" evidence="4">
    <location>
        <begin position="993"/>
        <end position="1013"/>
    </location>
</feature>
<dbReference type="GO" id="GO:0005525">
    <property type="term" value="F:GTP binding"/>
    <property type="evidence" value="ECO:0007669"/>
    <property type="project" value="TreeGrafter"/>
</dbReference>
<feature type="compositionally biased region" description="Basic and acidic residues" evidence="4">
    <location>
        <begin position="481"/>
        <end position="492"/>
    </location>
</feature>
<dbReference type="Pfam" id="PF04950">
    <property type="entry name" value="RIBIOP_C"/>
    <property type="match status" value="1"/>
</dbReference>
<dbReference type="GO" id="GO:0000479">
    <property type="term" value="P:endonucleolytic cleavage of tricistronic rRNA transcript (SSU-rRNA, 5.8S rRNA, LSU-rRNA)"/>
    <property type="evidence" value="ECO:0007669"/>
    <property type="project" value="TreeGrafter"/>
</dbReference>
<dbReference type="Pfam" id="PF08142">
    <property type="entry name" value="AARP2CN"/>
    <property type="match status" value="1"/>
</dbReference>
<dbReference type="Gene3D" id="3.40.50.300">
    <property type="entry name" value="P-loop containing nucleotide triphosphate hydrolases"/>
    <property type="match status" value="2"/>
</dbReference>
<dbReference type="GO" id="GO:0030686">
    <property type="term" value="C:90S preribosome"/>
    <property type="evidence" value="ECO:0007669"/>
    <property type="project" value="TreeGrafter"/>
</dbReference>
<dbReference type="Pfam" id="PF22298">
    <property type="entry name" value="Tsr1_G-like"/>
    <property type="match status" value="1"/>
</dbReference>
<feature type="region of interest" description="Disordered" evidence="4">
    <location>
        <begin position="525"/>
        <end position="567"/>
    </location>
</feature>
<dbReference type="OrthoDB" id="10260897at2759"/>
<evidence type="ECO:0000256" key="3">
    <source>
        <dbReference type="ARBA" id="ARBA00023242"/>
    </source>
</evidence>
<feature type="compositionally biased region" description="Acidic residues" evidence="4">
    <location>
        <begin position="410"/>
        <end position="433"/>
    </location>
</feature>
<dbReference type="InterPro" id="IPR027417">
    <property type="entry name" value="P-loop_NTPase"/>
</dbReference>
<comment type="caution">
    <text evidence="6">The sequence shown here is derived from an EMBL/GenBank/DDBJ whole genome shotgun (WGS) entry which is preliminary data.</text>
</comment>
<dbReference type="SMART" id="SM00785">
    <property type="entry name" value="AARP2CN"/>
    <property type="match status" value="1"/>
</dbReference>
<evidence type="ECO:0000259" key="5">
    <source>
        <dbReference type="PROSITE" id="PS51714"/>
    </source>
</evidence>
<dbReference type="PANTHER" id="PTHR12858:SF2">
    <property type="entry name" value="RIBOSOME BIOGENESIS PROTEIN BMS1 HOMOLOG"/>
    <property type="match status" value="1"/>
</dbReference>
<evidence type="ECO:0000256" key="2">
    <source>
        <dbReference type="ARBA" id="ARBA00022517"/>
    </source>
</evidence>
<dbReference type="PROSITE" id="PS51714">
    <property type="entry name" value="G_BMS1"/>
    <property type="match status" value="1"/>
</dbReference>
<feature type="compositionally biased region" description="Acidic residues" evidence="4">
    <location>
        <begin position="530"/>
        <end position="565"/>
    </location>
</feature>
<feature type="compositionally biased region" description="Acidic residues" evidence="4">
    <location>
        <begin position="466"/>
        <end position="480"/>
    </location>
</feature>
<protein>
    <recommendedName>
        <fullName evidence="5">Bms1-type G domain-containing protein</fullName>
    </recommendedName>
</protein>
<keyword evidence="7" id="KW-1185">Reference proteome</keyword>
<evidence type="ECO:0000313" key="7">
    <source>
        <dbReference type="Proteomes" id="UP000789595"/>
    </source>
</evidence>
<feature type="compositionally biased region" description="Basic and acidic residues" evidence="4">
    <location>
        <begin position="439"/>
        <end position="457"/>
    </location>
</feature>
<evidence type="ECO:0000256" key="4">
    <source>
        <dbReference type="SAM" id="MobiDB-lite"/>
    </source>
</evidence>
<gene>
    <name evidence="6" type="ORF">PECAL_1P07610</name>
</gene>
<dbReference type="GO" id="GO:0000462">
    <property type="term" value="P:maturation of SSU-rRNA from tricistronic rRNA transcript (SSU-rRNA, 5.8S rRNA, LSU-rRNA)"/>
    <property type="evidence" value="ECO:0007669"/>
    <property type="project" value="TreeGrafter"/>
</dbReference>
<evidence type="ECO:0000256" key="1">
    <source>
        <dbReference type="ARBA" id="ARBA00004604"/>
    </source>
</evidence>
<name>A0A8J2S750_9STRA</name>
<dbReference type="InterPro" id="IPR012948">
    <property type="entry name" value="AARP2CN"/>
</dbReference>
<feature type="region of interest" description="Disordered" evidence="4">
    <location>
        <begin position="1"/>
        <end position="69"/>
    </location>
</feature>
<dbReference type="GO" id="GO:0034511">
    <property type="term" value="F:U3 snoRNA binding"/>
    <property type="evidence" value="ECO:0007669"/>
    <property type="project" value="TreeGrafter"/>
</dbReference>
<dbReference type="InterPro" id="IPR030387">
    <property type="entry name" value="G_Bms1/Tsr1_dom"/>
</dbReference>
<sequence length="1044" mass="114863">MADQSNARHKPRKDGLAQSTKKAADRFRAGGQQSGKHKTRAFGVANLGRSKRSLQRNADRSHRKEVAATIRRDSGVAPTVIVVCGPRGSGKTTLIKSLVKLHTRHSLKTCAGPITIISGKDKRLTLIECPDDACALIDLCKVADLVLLTVDASFGFEMVTFEALACLQAHGFPKVVGVLTHLDKMKTNKALQQVKKALKHRFWQDVYDGAKVFYIGGILQSGKYPRNEMRQLALYVNRVKYRPLAWRNAHGYVVVDRVDDATPGSRIRADADCSRRADCYGYVRGARLKPGGSVHVPGLGDFSPESIEVLDDPLPLISKTSTLEKSDSVIYAPLSDVGGVAYDDDAVYIDLKTVAYSKEEDLDGEGRRAVTGGAADLVRRLQQPGSVDAKLEKSELRLFGGSRAVRGSTVEEDSAEDSSDSDSDESSSSEEEDAARASFFEESRLSLEKRKAAREAGDLGARVYGYEEEEEDDDDEDDEGDLFRRRGDGPAYKERKVAAEGLDASDDDDVAVAFDDDDVLEGAQHCFATVDDDEAYGDFENLDESDDDSSDGEDEAAPADNEEAPLEGREAIAAAKARAMAQKAEEEEDDDDFAADARQALRDRAAKTDSVFADDEERVALEGHRAGLYVRVRLEDVPRSFFDERDPARPIILGGLLPHECTPPSLLTARVRRHRWHGRILKARDPVVFSCGWRRFQSAPLYSLEDERQTRQRFLKYTPEHMHCGAHFRGYGVAPNTPLLGFHSLKSDCATFRVCLVGVVVKQETLSPVVKKLKLCGAPYRVEKNTAFIDGMFTSALEAAKFEGAQIKTVSGIRGSIKKAIREDASQAARRAGAPSGKAGAFRATFEDKLLLSDVVVCRLWVPVEPPPLCLPVANLLEAVSGDTLLARSVADVRRATETPIPVSKDSLYKGPIARAPRKFAPQKLPKKLVDQLPFASRPKEDAPRGKRDGYLKQREDASTGLAPRESTETRRTRKLVHQLETVRAEKKRIKGAAKEKKKGERAKELAKIDASRRASSKLKNKAAHRAHGRDQARKRAKFTSGDE</sequence>
<dbReference type="GO" id="GO:0003924">
    <property type="term" value="F:GTPase activity"/>
    <property type="evidence" value="ECO:0007669"/>
    <property type="project" value="TreeGrafter"/>
</dbReference>
<dbReference type="InterPro" id="IPR039761">
    <property type="entry name" value="Bms1/Tsr1"/>
</dbReference>
<proteinExistence type="predicted"/>